<comment type="caution">
    <text evidence="2">The sequence shown here is derived from an EMBL/GenBank/DDBJ whole genome shotgun (WGS) entry which is preliminary data.</text>
</comment>
<feature type="compositionally biased region" description="Low complexity" evidence="1">
    <location>
        <begin position="8"/>
        <end position="27"/>
    </location>
</feature>
<sequence>MEVIKTESTPSDNPASPANSPPAGALAHGFLGGQVTFHQRSELSGPTDVPSGRNNSDAPTGNMTTNLNDKNLTILDNGGYVLSAKSTLRLKGGGGGDDGTEAGSSAYTTPMFKNLTANRLIKRKRLGEEDTSPGSPCPHATDLEKYSDEICDNIKDTKLILEDMIKESKIGRRWIDTITHQLDEILISNNRLGRASFKVLGKFEEQRDELRSLHSHVARVGFEGCYNLRGQHTQGTK</sequence>
<name>A0AAV0XX39_9HEMI</name>
<dbReference type="Proteomes" id="UP001160148">
    <property type="component" value="Unassembled WGS sequence"/>
</dbReference>
<feature type="region of interest" description="Disordered" evidence="1">
    <location>
        <begin position="1"/>
        <end position="70"/>
    </location>
</feature>
<evidence type="ECO:0000313" key="3">
    <source>
        <dbReference type="Proteomes" id="UP001160148"/>
    </source>
</evidence>
<keyword evidence="3" id="KW-1185">Reference proteome</keyword>
<reference evidence="2 3" key="1">
    <citation type="submission" date="2023-01" db="EMBL/GenBank/DDBJ databases">
        <authorList>
            <person name="Whitehead M."/>
        </authorList>
    </citation>
    <scope>NUCLEOTIDE SEQUENCE [LARGE SCALE GENOMIC DNA]</scope>
</reference>
<evidence type="ECO:0000256" key="1">
    <source>
        <dbReference type="SAM" id="MobiDB-lite"/>
    </source>
</evidence>
<protein>
    <submittedName>
        <fullName evidence="2">Uncharacterized protein</fullName>
    </submittedName>
</protein>
<feature type="compositionally biased region" description="Polar residues" evidence="1">
    <location>
        <begin position="52"/>
        <end position="70"/>
    </location>
</feature>
<proteinExistence type="predicted"/>
<evidence type="ECO:0000313" key="2">
    <source>
        <dbReference type="EMBL" id="CAI6372027.1"/>
    </source>
</evidence>
<dbReference type="AlphaFoldDB" id="A0AAV0XX39"/>
<accession>A0AAV0XX39</accession>
<organism evidence="2 3">
    <name type="scientific">Macrosiphum euphorbiae</name>
    <name type="common">potato aphid</name>
    <dbReference type="NCBI Taxonomy" id="13131"/>
    <lineage>
        <taxon>Eukaryota</taxon>
        <taxon>Metazoa</taxon>
        <taxon>Ecdysozoa</taxon>
        <taxon>Arthropoda</taxon>
        <taxon>Hexapoda</taxon>
        <taxon>Insecta</taxon>
        <taxon>Pterygota</taxon>
        <taxon>Neoptera</taxon>
        <taxon>Paraneoptera</taxon>
        <taxon>Hemiptera</taxon>
        <taxon>Sternorrhyncha</taxon>
        <taxon>Aphidomorpha</taxon>
        <taxon>Aphidoidea</taxon>
        <taxon>Aphididae</taxon>
        <taxon>Macrosiphini</taxon>
        <taxon>Macrosiphum</taxon>
    </lineage>
</organism>
<dbReference type="EMBL" id="CARXXK010001017">
    <property type="protein sequence ID" value="CAI6372027.1"/>
    <property type="molecule type" value="Genomic_DNA"/>
</dbReference>
<gene>
    <name evidence="2" type="ORF">MEUPH1_LOCUS25961</name>
</gene>